<protein>
    <submittedName>
        <fullName evidence="1">DUF3231 family protein</fullName>
    </submittedName>
</protein>
<proteinExistence type="predicted"/>
<keyword evidence="2" id="KW-1185">Reference proteome</keyword>
<sequence>MGNYGASLAASMRRDLTTVYLRITGEIGTYSDDGAELMIKNDWMEKMPGAIERNALLSL</sequence>
<dbReference type="EMBL" id="JAMDMX010000141">
    <property type="protein sequence ID" value="MCY9697412.1"/>
    <property type="molecule type" value="Genomic_DNA"/>
</dbReference>
<dbReference type="Pfam" id="PF11553">
    <property type="entry name" value="DUF3231"/>
    <property type="match status" value="1"/>
</dbReference>
<dbReference type="InterPro" id="IPR012347">
    <property type="entry name" value="Ferritin-like"/>
</dbReference>
<gene>
    <name evidence="1" type="ORF">M5X19_31820</name>
</gene>
<comment type="caution">
    <text evidence="1">The sequence shown here is derived from an EMBL/GenBank/DDBJ whole genome shotgun (WGS) entry which is preliminary data.</text>
</comment>
<evidence type="ECO:0000313" key="1">
    <source>
        <dbReference type="EMBL" id="MCY9697412.1"/>
    </source>
</evidence>
<dbReference type="Proteomes" id="UP001527099">
    <property type="component" value="Unassembled WGS sequence"/>
</dbReference>
<dbReference type="Gene3D" id="1.20.1260.10">
    <property type="match status" value="1"/>
</dbReference>
<accession>A0ABT4GMH0</accession>
<dbReference type="InterPro" id="IPR021617">
    <property type="entry name" value="DUF3231"/>
</dbReference>
<evidence type="ECO:0000313" key="2">
    <source>
        <dbReference type="Proteomes" id="UP001527099"/>
    </source>
</evidence>
<reference evidence="1 2" key="1">
    <citation type="submission" date="2022-05" db="EMBL/GenBank/DDBJ databases">
        <title>Genome Sequencing of Bee-Associated Microbes.</title>
        <authorList>
            <person name="Dunlap C."/>
        </authorList>
    </citation>
    <scope>NUCLEOTIDE SEQUENCE [LARGE SCALE GENOMIC DNA]</scope>
    <source>
        <strain evidence="1 2">NRRL B-14421</strain>
    </source>
</reference>
<name>A0ABT4GMH0_9BACL</name>
<organism evidence="1 2">
    <name type="scientific">Paenibacillus alginolyticus</name>
    <dbReference type="NCBI Taxonomy" id="59839"/>
    <lineage>
        <taxon>Bacteria</taxon>
        <taxon>Bacillati</taxon>
        <taxon>Bacillota</taxon>
        <taxon>Bacilli</taxon>
        <taxon>Bacillales</taxon>
        <taxon>Paenibacillaceae</taxon>
        <taxon>Paenibacillus</taxon>
    </lineage>
</organism>